<proteinExistence type="predicted"/>
<gene>
    <name evidence="1" type="ORF">FSB_LOCUS45168</name>
</gene>
<organism evidence="1">
    <name type="scientific">Fagus sylvatica</name>
    <name type="common">Beechnut</name>
    <dbReference type="NCBI Taxonomy" id="28930"/>
    <lineage>
        <taxon>Eukaryota</taxon>
        <taxon>Viridiplantae</taxon>
        <taxon>Streptophyta</taxon>
        <taxon>Embryophyta</taxon>
        <taxon>Tracheophyta</taxon>
        <taxon>Spermatophyta</taxon>
        <taxon>Magnoliopsida</taxon>
        <taxon>eudicotyledons</taxon>
        <taxon>Gunneridae</taxon>
        <taxon>Pentapetalae</taxon>
        <taxon>rosids</taxon>
        <taxon>fabids</taxon>
        <taxon>Fagales</taxon>
        <taxon>Fagaceae</taxon>
        <taxon>Fagus</taxon>
    </lineage>
</organism>
<sequence length="50" mass="5434">MWCLMLCEPMCGIQIHSKEALGFSDLLVGVYGNGRGWWVFGRGGGCLTAL</sequence>
<name>A0A2N9HTB5_FAGSY</name>
<reference evidence="1" key="1">
    <citation type="submission" date="2018-02" db="EMBL/GenBank/DDBJ databases">
        <authorList>
            <person name="Cohen D.B."/>
            <person name="Kent A.D."/>
        </authorList>
    </citation>
    <scope>NUCLEOTIDE SEQUENCE</scope>
</reference>
<evidence type="ECO:0000313" key="1">
    <source>
        <dbReference type="EMBL" id="SPD17286.1"/>
    </source>
</evidence>
<dbReference type="AlphaFoldDB" id="A0A2N9HTB5"/>
<dbReference type="EMBL" id="OIVN01004432">
    <property type="protein sequence ID" value="SPD17286.1"/>
    <property type="molecule type" value="Genomic_DNA"/>
</dbReference>
<protein>
    <submittedName>
        <fullName evidence="1">Uncharacterized protein</fullName>
    </submittedName>
</protein>
<accession>A0A2N9HTB5</accession>